<accession>A0A7J8J773</accession>
<evidence type="ECO:0008006" key="3">
    <source>
        <dbReference type="Google" id="ProtNLM"/>
    </source>
</evidence>
<dbReference type="PANTHER" id="PTHR45913">
    <property type="entry name" value="EPM2A-INTERACTING PROTEIN 1"/>
    <property type="match status" value="1"/>
</dbReference>
<proteinExistence type="predicted"/>
<dbReference type="PANTHER" id="PTHR45913:SF22">
    <property type="entry name" value="SCAN BOX DOMAIN-CONTAINING PROTEIN"/>
    <property type="match status" value="1"/>
</dbReference>
<evidence type="ECO:0000313" key="2">
    <source>
        <dbReference type="Proteomes" id="UP000550707"/>
    </source>
</evidence>
<gene>
    <name evidence="1" type="ORF">HJG59_009586</name>
</gene>
<dbReference type="Proteomes" id="UP000550707">
    <property type="component" value="Unassembled WGS sequence"/>
</dbReference>
<keyword evidence="2" id="KW-1185">Reference proteome</keyword>
<dbReference type="InParanoid" id="A0A7J8J773"/>
<protein>
    <recommendedName>
        <fullName evidence="3">Zinc finger BED-type containing 5</fullName>
    </recommendedName>
</protein>
<dbReference type="EMBL" id="JACASF010000002">
    <property type="protein sequence ID" value="KAF6492381.1"/>
    <property type="molecule type" value="Genomic_DNA"/>
</dbReference>
<dbReference type="SUPFAM" id="SSF53098">
    <property type="entry name" value="Ribonuclease H-like"/>
    <property type="match status" value="1"/>
</dbReference>
<dbReference type="InterPro" id="IPR012337">
    <property type="entry name" value="RNaseH-like_sf"/>
</dbReference>
<name>A0A7J8J773_MOLMO</name>
<dbReference type="AlphaFoldDB" id="A0A7J8J773"/>
<reference evidence="1 2" key="1">
    <citation type="journal article" date="2020" name="Nature">
        <title>Six reference-quality genomes reveal evolution of bat adaptations.</title>
        <authorList>
            <person name="Jebb D."/>
            <person name="Huang Z."/>
            <person name="Pippel M."/>
            <person name="Hughes G.M."/>
            <person name="Lavrichenko K."/>
            <person name="Devanna P."/>
            <person name="Winkler S."/>
            <person name="Jermiin L.S."/>
            <person name="Skirmuntt E.C."/>
            <person name="Katzourakis A."/>
            <person name="Burkitt-Gray L."/>
            <person name="Ray D.A."/>
            <person name="Sullivan K.A.M."/>
            <person name="Roscito J.G."/>
            <person name="Kirilenko B.M."/>
            <person name="Davalos L.M."/>
            <person name="Corthals A.P."/>
            <person name="Power M.L."/>
            <person name="Jones G."/>
            <person name="Ransome R.D."/>
            <person name="Dechmann D.K.N."/>
            <person name="Locatelli A.G."/>
            <person name="Puechmaille S.J."/>
            <person name="Fedrigo O."/>
            <person name="Jarvis E.D."/>
            <person name="Hiller M."/>
            <person name="Vernes S.C."/>
            <person name="Myers E.W."/>
            <person name="Teeling E.C."/>
        </authorList>
    </citation>
    <scope>NUCLEOTIDE SEQUENCE [LARGE SCALE GENOMIC DNA]</scope>
    <source>
        <strain evidence="1">MMolMol1</strain>
        <tissue evidence="1">Muscle</tissue>
    </source>
</reference>
<sequence>MPNNALLFHTEVRWLSTGKVLKCVFMLCDELKMFFNQKARPQFEALFSDKSELQKIAYLVDIFAILNELNLSFQGPNAACLDFSEKIGSFQMKLQLWQRKLDENKICMLPTLSAFFEEHNIEPDKRITMIISVKEHLLMFADEISSYFPNLPDTPFAVARSPFTVKVEDVPEKAQEEFIELINSDAVRTDFSIMPVTKFWIKCLQSYPVLSETVLHLLPFPTTYPCEIGFSSLLVIKSKYRSSLVVEDDLHCALAKTSSRISDLVRKKQSQPLY</sequence>
<organism evidence="1 2">
    <name type="scientific">Molossus molossus</name>
    <name type="common">Pallas' mastiff bat</name>
    <name type="synonym">Vespertilio molossus</name>
    <dbReference type="NCBI Taxonomy" id="27622"/>
    <lineage>
        <taxon>Eukaryota</taxon>
        <taxon>Metazoa</taxon>
        <taxon>Chordata</taxon>
        <taxon>Craniata</taxon>
        <taxon>Vertebrata</taxon>
        <taxon>Euteleostomi</taxon>
        <taxon>Mammalia</taxon>
        <taxon>Eutheria</taxon>
        <taxon>Laurasiatheria</taxon>
        <taxon>Chiroptera</taxon>
        <taxon>Yangochiroptera</taxon>
        <taxon>Molossidae</taxon>
        <taxon>Molossus</taxon>
    </lineage>
</organism>
<evidence type="ECO:0000313" key="1">
    <source>
        <dbReference type="EMBL" id="KAF6492381.1"/>
    </source>
</evidence>
<comment type="caution">
    <text evidence="1">The sequence shown here is derived from an EMBL/GenBank/DDBJ whole genome shotgun (WGS) entry which is preliminary data.</text>
</comment>